<dbReference type="GO" id="GO:0005886">
    <property type="term" value="C:plasma membrane"/>
    <property type="evidence" value="ECO:0007669"/>
    <property type="project" value="UniProtKB-SubCell"/>
</dbReference>
<comment type="caution">
    <text evidence="9">The sequence shown here is derived from an EMBL/GenBank/DDBJ whole genome shotgun (WGS) entry which is preliminary data.</text>
</comment>
<sequence length="357" mass="37337">MVSAHRTRTANALATAARTAGGQAFATSRLLLAAKTAIAAAIAWYLAPLVPFAHDEYSYYAPLGVLVSMYPTIADSARAGLQAVAGLAIGIAIGLGGLWIVSGPSPRIVGVAIVVAVGVALGGIRALGPGRDWIAIAALFVLLLGAGDAEGFSVSYLATMAFGVLVGVVVNLLIVPPLYLRKASARLTQLRDAVADRLDMLAHAVSTASTPDTAGQGHLSEILDAVSADVREAARSRKAHPLGRRRIGVENENDRRMRALETIVRQTLELTSGIEGLPLSADAGEQRRLLAEAIRATGRAVSRPVDDPAAADTIDEAERALERVVAAVPARTDDRISPWTRTAVDLGRIIDASRPFT</sequence>
<dbReference type="RefSeq" id="WP_150418385.1">
    <property type="nucleotide sequence ID" value="NZ_VYRZ01000001.1"/>
</dbReference>
<keyword evidence="2" id="KW-1003">Cell membrane</keyword>
<feature type="transmembrane region" description="Helical" evidence="7">
    <location>
        <begin position="84"/>
        <end position="102"/>
    </location>
</feature>
<accession>A0A5J5IUF4</accession>
<reference evidence="10" key="1">
    <citation type="submission" date="2019-09" db="EMBL/GenBank/DDBJ databases">
        <title>Mumia zhuanghuii sp. nov. isolated from the intestinal contents of plateau pika (Ochotona curzoniae) in the Qinghai-Tibet plateau of China.</title>
        <authorList>
            <person name="Tian Z."/>
        </authorList>
    </citation>
    <scope>NUCLEOTIDE SEQUENCE [LARGE SCALE GENOMIC DNA]</scope>
    <source>
        <strain evidence="10">DSM 25564</strain>
    </source>
</reference>
<evidence type="ECO:0000313" key="9">
    <source>
        <dbReference type="EMBL" id="KAA9089754.1"/>
    </source>
</evidence>
<feature type="domain" description="Integral membrane bound transporter" evidence="8">
    <location>
        <begin position="43"/>
        <end position="170"/>
    </location>
</feature>
<feature type="transmembrane region" description="Helical" evidence="7">
    <location>
        <begin position="30"/>
        <end position="47"/>
    </location>
</feature>
<evidence type="ECO:0000256" key="1">
    <source>
        <dbReference type="ARBA" id="ARBA00004651"/>
    </source>
</evidence>
<comment type="similarity">
    <text evidence="6">Belongs to the YccS/YhfK family.</text>
</comment>
<keyword evidence="10" id="KW-1185">Reference proteome</keyword>
<dbReference type="AlphaFoldDB" id="A0A5J5IUF4"/>
<evidence type="ECO:0000259" key="8">
    <source>
        <dbReference type="Pfam" id="PF13515"/>
    </source>
</evidence>
<evidence type="ECO:0000313" key="10">
    <source>
        <dbReference type="Proteomes" id="UP000327039"/>
    </source>
</evidence>
<evidence type="ECO:0000256" key="7">
    <source>
        <dbReference type="SAM" id="Phobius"/>
    </source>
</evidence>
<protein>
    <submittedName>
        <fullName evidence="9">FUSC family protein</fullName>
    </submittedName>
</protein>
<dbReference type="PANTHER" id="PTHR30509">
    <property type="entry name" value="P-HYDROXYBENZOIC ACID EFFLUX PUMP SUBUNIT-RELATED"/>
    <property type="match status" value="1"/>
</dbReference>
<dbReference type="Proteomes" id="UP000327039">
    <property type="component" value="Unassembled WGS sequence"/>
</dbReference>
<dbReference type="Pfam" id="PF13515">
    <property type="entry name" value="FUSC_2"/>
    <property type="match status" value="1"/>
</dbReference>
<dbReference type="InterPro" id="IPR049453">
    <property type="entry name" value="Memb_transporter_dom"/>
</dbReference>
<proteinExistence type="inferred from homology"/>
<organism evidence="9 10">
    <name type="scientific">Microbacterium radiodurans</name>
    <dbReference type="NCBI Taxonomy" id="661398"/>
    <lineage>
        <taxon>Bacteria</taxon>
        <taxon>Bacillati</taxon>
        <taxon>Actinomycetota</taxon>
        <taxon>Actinomycetes</taxon>
        <taxon>Micrococcales</taxon>
        <taxon>Microbacteriaceae</taxon>
        <taxon>Microbacterium</taxon>
    </lineage>
</organism>
<evidence type="ECO:0000256" key="2">
    <source>
        <dbReference type="ARBA" id="ARBA00022475"/>
    </source>
</evidence>
<keyword evidence="4 7" id="KW-1133">Transmembrane helix</keyword>
<evidence type="ECO:0000256" key="3">
    <source>
        <dbReference type="ARBA" id="ARBA00022692"/>
    </source>
</evidence>
<dbReference type="EMBL" id="VYRZ01000001">
    <property type="protein sequence ID" value="KAA9089754.1"/>
    <property type="molecule type" value="Genomic_DNA"/>
</dbReference>
<evidence type="ECO:0000256" key="6">
    <source>
        <dbReference type="ARBA" id="ARBA00043993"/>
    </source>
</evidence>
<keyword evidence="3 7" id="KW-0812">Transmembrane</keyword>
<feature type="transmembrane region" description="Helical" evidence="7">
    <location>
        <begin position="134"/>
        <end position="154"/>
    </location>
</feature>
<keyword evidence="5 7" id="KW-0472">Membrane</keyword>
<comment type="subcellular location">
    <subcellularLocation>
        <location evidence="1">Cell membrane</location>
        <topology evidence="1">Multi-pass membrane protein</topology>
    </subcellularLocation>
</comment>
<dbReference type="PANTHER" id="PTHR30509:SF9">
    <property type="entry name" value="MULTIDRUG RESISTANCE PROTEIN MDTO"/>
    <property type="match status" value="1"/>
</dbReference>
<gene>
    <name evidence="9" type="ORF">F6B42_04660</name>
</gene>
<name>A0A5J5IUF4_9MICO</name>
<evidence type="ECO:0000256" key="4">
    <source>
        <dbReference type="ARBA" id="ARBA00022989"/>
    </source>
</evidence>
<feature type="transmembrane region" description="Helical" evidence="7">
    <location>
        <begin position="108"/>
        <end position="127"/>
    </location>
</feature>
<dbReference type="OrthoDB" id="3579456at2"/>
<feature type="transmembrane region" description="Helical" evidence="7">
    <location>
        <begin position="160"/>
        <end position="180"/>
    </location>
</feature>
<evidence type="ECO:0000256" key="5">
    <source>
        <dbReference type="ARBA" id="ARBA00023136"/>
    </source>
</evidence>